<dbReference type="Proteomes" id="UP000094578">
    <property type="component" value="Unassembled WGS sequence"/>
</dbReference>
<comment type="caution">
    <text evidence="8">The sequence shown here is derived from an EMBL/GenBank/DDBJ whole genome shotgun (WGS) entry which is preliminary data.</text>
</comment>
<evidence type="ECO:0000256" key="3">
    <source>
        <dbReference type="ARBA" id="ARBA00022679"/>
    </source>
</evidence>
<gene>
    <name evidence="8" type="ORF">PTI45_02672</name>
</gene>
<keyword evidence="3" id="KW-0808">Transferase</keyword>
<dbReference type="Pfam" id="PF01790">
    <property type="entry name" value="LGT"/>
    <property type="match status" value="1"/>
</dbReference>
<dbReference type="GO" id="GO:0005886">
    <property type="term" value="C:plasma membrane"/>
    <property type="evidence" value="ECO:0007669"/>
    <property type="project" value="InterPro"/>
</dbReference>
<comment type="similarity">
    <text evidence="1">Belongs to the Lgt family.</text>
</comment>
<keyword evidence="2" id="KW-1003">Cell membrane</keyword>
<feature type="transmembrane region" description="Helical" evidence="7">
    <location>
        <begin position="79"/>
        <end position="100"/>
    </location>
</feature>
<keyword evidence="9" id="KW-1185">Reference proteome</keyword>
<accession>A0A1E3L2H1</accession>
<dbReference type="PANTHER" id="PTHR30589:SF0">
    <property type="entry name" value="PHOSPHATIDYLGLYCEROL--PROLIPOPROTEIN DIACYLGLYCERYL TRANSFERASE"/>
    <property type="match status" value="1"/>
</dbReference>
<dbReference type="GO" id="GO:0008961">
    <property type="term" value="F:phosphatidylglycerol-prolipoprotein diacylglyceryl transferase activity"/>
    <property type="evidence" value="ECO:0007669"/>
    <property type="project" value="InterPro"/>
</dbReference>
<dbReference type="STRING" id="1886670.PTI45_02672"/>
<evidence type="ECO:0000256" key="5">
    <source>
        <dbReference type="ARBA" id="ARBA00022989"/>
    </source>
</evidence>
<evidence type="ECO:0000313" key="9">
    <source>
        <dbReference type="Proteomes" id="UP000094578"/>
    </source>
</evidence>
<evidence type="ECO:0008006" key="10">
    <source>
        <dbReference type="Google" id="ProtNLM"/>
    </source>
</evidence>
<keyword evidence="6 7" id="KW-0472">Membrane</keyword>
<organism evidence="8 9">
    <name type="scientific">Paenibacillus nuruki</name>
    <dbReference type="NCBI Taxonomy" id="1886670"/>
    <lineage>
        <taxon>Bacteria</taxon>
        <taxon>Bacillati</taxon>
        <taxon>Bacillota</taxon>
        <taxon>Bacilli</taxon>
        <taxon>Bacillales</taxon>
        <taxon>Paenibacillaceae</taxon>
        <taxon>Paenibacillus</taxon>
    </lineage>
</organism>
<name>A0A1E3L2H1_9BACL</name>
<sequence length="270" mass="30868">MEFPVYLYLGSWRIHPHVLFESLGYFLGFRLYLWTRRPSEMTKLMSLQILAGTILGAALGAKLLFWFENPLATWEQLRQFHFLWGGKTIVGGLLGGLIGVELTKRWIGWKSSTGDDFVYPLMLGLGLGRIGCFLTGLDDHTYGTATTWITGIDFGDGIMRHPTQLYEIAFLMILAICLIPLYRQSRLMSVLSTEVQSKAPYTSYVSGRMFQWFMASYLLFRFLIEYIKPTLHPYWGHNNIQLACLAGLVYYSWIMWGRGRKASSSIKAIG</sequence>
<keyword evidence="4 7" id="KW-0812">Transmembrane</keyword>
<dbReference type="AlphaFoldDB" id="A0A1E3L2H1"/>
<feature type="transmembrane region" description="Helical" evidence="7">
    <location>
        <begin position="209"/>
        <end position="227"/>
    </location>
</feature>
<dbReference type="EMBL" id="MDER01000045">
    <property type="protein sequence ID" value="ODP27853.1"/>
    <property type="molecule type" value="Genomic_DNA"/>
</dbReference>
<evidence type="ECO:0000256" key="6">
    <source>
        <dbReference type="ARBA" id="ARBA00023136"/>
    </source>
</evidence>
<evidence type="ECO:0000256" key="1">
    <source>
        <dbReference type="ARBA" id="ARBA00007150"/>
    </source>
</evidence>
<dbReference type="InterPro" id="IPR001640">
    <property type="entry name" value="Lgt"/>
</dbReference>
<dbReference type="GO" id="GO:0042158">
    <property type="term" value="P:lipoprotein biosynthetic process"/>
    <property type="evidence" value="ECO:0007669"/>
    <property type="project" value="InterPro"/>
</dbReference>
<evidence type="ECO:0000313" key="8">
    <source>
        <dbReference type="EMBL" id="ODP27853.1"/>
    </source>
</evidence>
<evidence type="ECO:0000256" key="4">
    <source>
        <dbReference type="ARBA" id="ARBA00022692"/>
    </source>
</evidence>
<feature type="transmembrane region" description="Helical" evidence="7">
    <location>
        <begin position="14"/>
        <end position="33"/>
    </location>
</feature>
<dbReference type="PANTHER" id="PTHR30589">
    <property type="entry name" value="PROLIPOPROTEIN DIACYLGLYCERYL TRANSFERASE"/>
    <property type="match status" value="1"/>
</dbReference>
<protein>
    <recommendedName>
        <fullName evidence="10">Prolipoprotein diacylglyceryl transferase</fullName>
    </recommendedName>
</protein>
<keyword evidence="5 7" id="KW-1133">Transmembrane helix</keyword>
<evidence type="ECO:0000256" key="2">
    <source>
        <dbReference type="ARBA" id="ARBA00022475"/>
    </source>
</evidence>
<evidence type="ECO:0000256" key="7">
    <source>
        <dbReference type="SAM" id="Phobius"/>
    </source>
</evidence>
<feature type="transmembrane region" description="Helical" evidence="7">
    <location>
        <begin position="45"/>
        <end position="67"/>
    </location>
</feature>
<reference evidence="8 9" key="1">
    <citation type="submission" date="2016-08" db="EMBL/GenBank/DDBJ databases">
        <title>Genome sequencing of Paenibacillus sp. TI45-13ar, isolated from Korean traditional nuruk.</title>
        <authorList>
            <person name="Kim S.-J."/>
        </authorList>
    </citation>
    <scope>NUCLEOTIDE SEQUENCE [LARGE SCALE GENOMIC DNA]</scope>
    <source>
        <strain evidence="8 9">TI45-13ar</strain>
    </source>
</reference>
<proteinExistence type="inferred from homology"/>
<dbReference type="RefSeq" id="WP_069328085.1">
    <property type="nucleotide sequence ID" value="NZ_MDER01000045.1"/>
</dbReference>
<dbReference type="PATRIC" id="fig|1886670.3.peg.2717"/>
<feature type="transmembrane region" description="Helical" evidence="7">
    <location>
        <begin position="239"/>
        <end position="256"/>
    </location>
</feature>
<feature type="transmembrane region" description="Helical" evidence="7">
    <location>
        <begin position="165"/>
        <end position="182"/>
    </location>
</feature>